<dbReference type="RefSeq" id="WP_141645531.1">
    <property type="nucleotide sequence ID" value="NZ_VIFM01000126.1"/>
</dbReference>
<dbReference type="InterPro" id="IPR049438">
    <property type="entry name" value="TreT_GT1"/>
</dbReference>
<accession>A0A540WUS5</accession>
<comment type="similarity">
    <text evidence="1">Belongs to the glycosyltransferase group 1 family. Glycosyltransferase 4 subfamily.</text>
</comment>
<dbReference type="GO" id="GO:0006006">
    <property type="term" value="P:glucose metabolic process"/>
    <property type="evidence" value="ECO:0007669"/>
    <property type="project" value="UniProtKB-KW"/>
</dbReference>
<dbReference type="AlphaFoldDB" id="A0A540WUS5"/>
<organism evidence="9 10">
    <name type="scientific">Myxococcus llanfairpwllgwyngyllgogerychwyrndrobwllllantysiliogogogochensis</name>
    <dbReference type="NCBI Taxonomy" id="2590453"/>
    <lineage>
        <taxon>Bacteria</taxon>
        <taxon>Pseudomonadati</taxon>
        <taxon>Myxococcota</taxon>
        <taxon>Myxococcia</taxon>
        <taxon>Myxococcales</taxon>
        <taxon>Cystobacterineae</taxon>
        <taxon>Myxococcaceae</taxon>
        <taxon>Myxococcus</taxon>
    </lineage>
</organism>
<evidence type="ECO:0000256" key="1">
    <source>
        <dbReference type="ARBA" id="ARBA00009481"/>
    </source>
</evidence>
<evidence type="ECO:0000256" key="5">
    <source>
        <dbReference type="ARBA" id="ARBA00022679"/>
    </source>
</evidence>
<reference evidence="9 10" key="1">
    <citation type="submission" date="2019-06" db="EMBL/GenBank/DDBJ databases">
        <authorList>
            <person name="Livingstone P."/>
            <person name="Whitworth D."/>
        </authorList>
    </citation>
    <scope>NUCLEOTIDE SEQUENCE [LARGE SCALE GENOMIC DNA]</scope>
    <source>
        <strain evidence="9 10">AM401</strain>
    </source>
</reference>
<dbReference type="SUPFAM" id="SSF53756">
    <property type="entry name" value="UDP-Glycosyltransferase/glycogen phosphorylase"/>
    <property type="match status" value="1"/>
</dbReference>
<keyword evidence="6" id="KW-0119">Carbohydrate metabolism</keyword>
<dbReference type="PANTHER" id="PTHR47779:SF1">
    <property type="entry name" value="SYNTHASE (CCG-9), PUTATIVE (AFU_ORTHOLOGUE AFUA_3G12100)-RELATED"/>
    <property type="match status" value="1"/>
</dbReference>
<dbReference type="OrthoDB" id="9790710at2"/>
<evidence type="ECO:0000259" key="8">
    <source>
        <dbReference type="Pfam" id="PF21269"/>
    </source>
</evidence>
<dbReference type="Proteomes" id="UP000315369">
    <property type="component" value="Unassembled WGS sequence"/>
</dbReference>
<protein>
    <submittedName>
        <fullName evidence="9">Glycosyltransferase</fullName>
    </submittedName>
</protein>
<comment type="subunit">
    <text evidence="2">Homodimer.</text>
</comment>
<dbReference type="GO" id="GO:0016757">
    <property type="term" value="F:glycosyltransferase activity"/>
    <property type="evidence" value="ECO:0007669"/>
    <property type="project" value="UniProtKB-KW"/>
</dbReference>
<keyword evidence="4" id="KW-0328">Glycosyltransferase</keyword>
<evidence type="ECO:0000256" key="2">
    <source>
        <dbReference type="ARBA" id="ARBA00011738"/>
    </source>
</evidence>
<evidence type="ECO:0000256" key="6">
    <source>
        <dbReference type="ARBA" id="ARBA00023277"/>
    </source>
</evidence>
<dbReference type="Pfam" id="PF21269">
    <property type="entry name" value="TreT_GT1"/>
    <property type="match status" value="1"/>
</dbReference>
<evidence type="ECO:0000256" key="3">
    <source>
        <dbReference type="ARBA" id="ARBA00022526"/>
    </source>
</evidence>
<dbReference type="EMBL" id="VIFM01000126">
    <property type="protein sequence ID" value="TQF12762.1"/>
    <property type="molecule type" value="Genomic_DNA"/>
</dbReference>
<comment type="caution">
    <text evidence="9">The sequence shown here is derived from an EMBL/GenBank/DDBJ whole genome shotgun (WGS) entry which is preliminary data.</text>
</comment>
<keyword evidence="3" id="KW-0313">Glucose metabolism</keyword>
<proteinExistence type="inferred from homology"/>
<keyword evidence="5 9" id="KW-0808">Transferase</keyword>
<keyword evidence="10" id="KW-1185">Reference proteome</keyword>
<evidence type="ECO:0000313" key="10">
    <source>
        <dbReference type="Proteomes" id="UP000315369"/>
    </source>
</evidence>
<feature type="domain" description="Trehalose synthase N-terminal" evidence="8">
    <location>
        <begin position="41"/>
        <end position="185"/>
    </location>
</feature>
<sequence length="436" mass="48340">MLDVVDVGKRSLATYRGVAPDAQLDALSHCAERLRGARCLHLSATPYGGGVSEILRSLVPLYNDLGIVTDWKLIHGDEAFFQVTKRIHNGLQGAPGELTESEKAIYLANSQLNARRLISDSEDYDFIFVHDPQPAALAALSGNRDARWIWRCHIDTSRPNPSFWELLSPYLLDYDAAIFTLPEFIPPALPIRNVRVHAPAIDPLSPKNHPLPEPLARDVLEWIGIRTHRPLVTQVSRFDRWKDPLGVVRAYQRVRPHVPDLQLALVGSLALDDPEGWEVYEELRAATRHDGLIHVLTNLVGVGNIEVNALQARSEVVVQKSLREGFGLVVSEALWKGTPVVGGRTGGIPLQLPEGTGGVLVDTEEECAEALLHLLRQPDEAHLLGERGREHVRQHFLMPRLLLDHLRLLDAMSSARPLPARDIVPSHPSPLSLQGV</sequence>
<dbReference type="InterPro" id="IPR052078">
    <property type="entry name" value="Trehalose_Metab_GTase"/>
</dbReference>
<gene>
    <name evidence="9" type="ORF">FJV41_27455</name>
</gene>
<feature type="domain" description="Glycosyl transferase family 1" evidence="7">
    <location>
        <begin position="224"/>
        <end position="390"/>
    </location>
</feature>
<dbReference type="PANTHER" id="PTHR47779">
    <property type="entry name" value="SYNTHASE (CCG-9), PUTATIVE (AFU_ORTHOLOGUE AFUA_3G12100)-RELATED"/>
    <property type="match status" value="1"/>
</dbReference>
<dbReference type="Gene3D" id="3.40.50.2000">
    <property type="entry name" value="Glycogen Phosphorylase B"/>
    <property type="match status" value="2"/>
</dbReference>
<dbReference type="Pfam" id="PF00534">
    <property type="entry name" value="Glycos_transf_1"/>
    <property type="match status" value="1"/>
</dbReference>
<evidence type="ECO:0000256" key="4">
    <source>
        <dbReference type="ARBA" id="ARBA00022676"/>
    </source>
</evidence>
<name>A0A540WUS5_9BACT</name>
<evidence type="ECO:0000313" key="9">
    <source>
        <dbReference type="EMBL" id="TQF12762.1"/>
    </source>
</evidence>
<evidence type="ECO:0000259" key="7">
    <source>
        <dbReference type="Pfam" id="PF00534"/>
    </source>
</evidence>
<dbReference type="InterPro" id="IPR001296">
    <property type="entry name" value="Glyco_trans_1"/>
</dbReference>